<dbReference type="InterPro" id="IPR005901">
    <property type="entry name" value="GLPGLI"/>
</dbReference>
<keyword evidence="3" id="KW-1185">Reference proteome</keyword>
<evidence type="ECO:0000256" key="1">
    <source>
        <dbReference type="SAM" id="SignalP"/>
    </source>
</evidence>
<protein>
    <submittedName>
        <fullName evidence="2">GLPGLI family protein</fullName>
    </submittedName>
</protein>
<feature type="signal peptide" evidence="1">
    <location>
        <begin position="1"/>
        <end position="18"/>
    </location>
</feature>
<gene>
    <name evidence="2" type="ORF">E7747_09095</name>
</gene>
<reference evidence="3" key="1">
    <citation type="submission" date="2019-02" db="EMBL/GenBank/DDBJ databases">
        <title>Isolation and identification of novel species under the genus Muribaculum.</title>
        <authorList>
            <person name="Miyake S."/>
            <person name="Ding Y."/>
            <person name="Low A."/>
            <person name="Soh M."/>
            <person name="Seedorf H."/>
        </authorList>
    </citation>
    <scope>NUCLEOTIDE SEQUENCE [LARGE SCALE GENOMIC DNA]</scope>
    <source>
        <strain evidence="3">H5</strain>
    </source>
</reference>
<evidence type="ECO:0000313" key="2">
    <source>
        <dbReference type="EMBL" id="QCD42426.1"/>
    </source>
</evidence>
<evidence type="ECO:0000313" key="3">
    <source>
        <dbReference type="Proteomes" id="UP000297149"/>
    </source>
</evidence>
<dbReference type="Pfam" id="PF09697">
    <property type="entry name" value="Porph_ging"/>
    <property type="match status" value="1"/>
</dbReference>
<dbReference type="Proteomes" id="UP000297149">
    <property type="component" value="Chromosome"/>
</dbReference>
<dbReference type="EMBL" id="CP039396">
    <property type="protein sequence ID" value="QCD42426.1"/>
    <property type="molecule type" value="Genomic_DNA"/>
</dbReference>
<dbReference type="AlphaFoldDB" id="A0A4P7W345"/>
<feature type="chain" id="PRO_5020486047" evidence="1">
    <location>
        <begin position="19"/>
        <end position="282"/>
    </location>
</feature>
<accession>A0A4P7W345</accession>
<name>A0A4P7W345_9BACT</name>
<dbReference type="NCBIfam" id="TIGR01200">
    <property type="entry name" value="GLPGLI"/>
    <property type="match status" value="1"/>
</dbReference>
<dbReference type="KEGG" id="ddb:E7747_09095"/>
<keyword evidence="1" id="KW-0732">Signal</keyword>
<dbReference type="RefSeq" id="WP_123398931.1">
    <property type="nucleotide sequence ID" value="NZ_CP039396.1"/>
</dbReference>
<organism evidence="2 3">
    <name type="scientific">Duncaniella dubosii</name>
    <dbReference type="NCBI Taxonomy" id="2518971"/>
    <lineage>
        <taxon>Bacteria</taxon>
        <taxon>Pseudomonadati</taxon>
        <taxon>Bacteroidota</taxon>
        <taxon>Bacteroidia</taxon>
        <taxon>Bacteroidales</taxon>
        <taxon>Muribaculaceae</taxon>
        <taxon>Duncaniella</taxon>
    </lineage>
</organism>
<proteinExistence type="predicted"/>
<sequence>MNRLIFILLLWAAMTAFAKDYVKDAEPAILEVHYTRIEVTDTTKRNSHFFKDPVMLRIGKNKSVFCGTKRLWQDSIMECDLATFWAMDQAKTMSGKRDDTQLACGHYWGYIYKNIPNGKVTERCYFDMEHWQYSEDWDKPEWAIGNSTKTILGYECVEATTDYRGRKWTAWFAPEIPIQEGPWKLCGLPGLILEAHDANNEYIFEANGLVQNPNSEVGIFTYDDKTGYTTVNRDKFFNNWWKYSNSNFAAKIQAAYGVGSTPTNEKQIVHHDKEETNYPHDL</sequence>